<protein>
    <submittedName>
        <fullName evidence="2">Uncharacterized protein</fullName>
    </submittedName>
</protein>
<reference evidence="2" key="1">
    <citation type="journal article" date="2020" name="Stud. Mycol.">
        <title>101 Dothideomycetes genomes: a test case for predicting lifestyles and emergence of pathogens.</title>
        <authorList>
            <person name="Haridas S."/>
            <person name="Albert R."/>
            <person name="Binder M."/>
            <person name="Bloem J."/>
            <person name="Labutti K."/>
            <person name="Salamov A."/>
            <person name="Andreopoulos B."/>
            <person name="Baker S."/>
            <person name="Barry K."/>
            <person name="Bills G."/>
            <person name="Bluhm B."/>
            <person name="Cannon C."/>
            <person name="Castanera R."/>
            <person name="Culley D."/>
            <person name="Daum C."/>
            <person name="Ezra D."/>
            <person name="Gonzalez J."/>
            <person name="Henrissat B."/>
            <person name="Kuo A."/>
            <person name="Liang C."/>
            <person name="Lipzen A."/>
            <person name="Lutzoni F."/>
            <person name="Magnuson J."/>
            <person name="Mondo S."/>
            <person name="Nolan M."/>
            <person name="Ohm R."/>
            <person name="Pangilinan J."/>
            <person name="Park H.-J."/>
            <person name="Ramirez L."/>
            <person name="Alfaro M."/>
            <person name="Sun H."/>
            <person name="Tritt A."/>
            <person name="Yoshinaga Y."/>
            <person name="Zwiers L.-H."/>
            <person name="Turgeon B."/>
            <person name="Goodwin S."/>
            <person name="Spatafora J."/>
            <person name="Crous P."/>
            <person name="Grigoriev I."/>
        </authorList>
    </citation>
    <scope>NUCLEOTIDE SEQUENCE</scope>
    <source>
        <strain evidence="2">CBS 115976</strain>
    </source>
</reference>
<sequence length="116" mass="12410">MADLPIAMRYLIPDYIAWVIVTETEPAEEAPPPPPSPPANTGGRRGAGGEGEALVAAGEVGGGEQSGESGGESGGESERAGAAIVYGMFYWSLWKEKTLYNSQLWEEGIEMRCEYR</sequence>
<dbReference type="AlphaFoldDB" id="A0A6A6UJK0"/>
<keyword evidence="3" id="KW-1185">Reference proteome</keyword>
<organism evidence="2 3">
    <name type="scientific">Microthyrium microscopicum</name>
    <dbReference type="NCBI Taxonomy" id="703497"/>
    <lineage>
        <taxon>Eukaryota</taxon>
        <taxon>Fungi</taxon>
        <taxon>Dikarya</taxon>
        <taxon>Ascomycota</taxon>
        <taxon>Pezizomycotina</taxon>
        <taxon>Dothideomycetes</taxon>
        <taxon>Dothideomycetes incertae sedis</taxon>
        <taxon>Microthyriales</taxon>
        <taxon>Microthyriaceae</taxon>
        <taxon>Microthyrium</taxon>
    </lineage>
</organism>
<proteinExistence type="predicted"/>
<gene>
    <name evidence="2" type="ORF">BT63DRAFT_452897</name>
</gene>
<feature type="compositionally biased region" description="Pro residues" evidence="1">
    <location>
        <begin position="29"/>
        <end position="38"/>
    </location>
</feature>
<accession>A0A6A6UJK0</accession>
<evidence type="ECO:0000313" key="3">
    <source>
        <dbReference type="Proteomes" id="UP000799302"/>
    </source>
</evidence>
<feature type="compositionally biased region" description="Gly residues" evidence="1">
    <location>
        <begin position="59"/>
        <end position="74"/>
    </location>
</feature>
<feature type="region of interest" description="Disordered" evidence="1">
    <location>
        <begin position="25"/>
        <end position="78"/>
    </location>
</feature>
<dbReference type="EMBL" id="MU004232">
    <property type="protein sequence ID" value="KAF2672392.1"/>
    <property type="molecule type" value="Genomic_DNA"/>
</dbReference>
<name>A0A6A6UJK0_9PEZI</name>
<evidence type="ECO:0000256" key="1">
    <source>
        <dbReference type="SAM" id="MobiDB-lite"/>
    </source>
</evidence>
<evidence type="ECO:0000313" key="2">
    <source>
        <dbReference type="EMBL" id="KAF2672392.1"/>
    </source>
</evidence>
<dbReference type="Proteomes" id="UP000799302">
    <property type="component" value="Unassembled WGS sequence"/>
</dbReference>